<sequence>MYTYTLFSVRVRPLVVGFLLIYIYIVCLVRFWFGCTVSFWCLCVIRSLRITRTFASSFATLVATLAVASAACARRRR</sequence>
<reference evidence="2 3" key="1">
    <citation type="submission" date="2020-07" db="EMBL/GenBank/DDBJ databases">
        <title>Comparative genomics of pyrophilous fungi reveals a link between fire events and developmental genes.</title>
        <authorList>
            <consortium name="DOE Joint Genome Institute"/>
            <person name="Steindorff A.S."/>
            <person name="Carver A."/>
            <person name="Calhoun S."/>
            <person name="Stillman K."/>
            <person name="Liu H."/>
            <person name="Lipzen A."/>
            <person name="Pangilinan J."/>
            <person name="Labutti K."/>
            <person name="Bruns T.D."/>
            <person name="Grigoriev I.V."/>
        </authorList>
    </citation>
    <scope>NUCLEOTIDE SEQUENCE [LARGE SCALE GENOMIC DNA]</scope>
    <source>
        <strain evidence="2 3">CBS 144469</strain>
    </source>
</reference>
<proteinExistence type="predicted"/>
<protein>
    <submittedName>
        <fullName evidence="2">Uncharacterized protein</fullName>
    </submittedName>
</protein>
<keyword evidence="3" id="KW-1185">Reference proteome</keyword>
<accession>A0A8H6M4R3</accession>
<gene>
    <name evidence="2" type="ORF">DFP72DRAFT_361585</name>
</gene>
<evidence type="ECO:0000313" key="3">
    <source>
        <dbReference type="Proteomes" id="UP000521943"/>
    </source>
</evidence>
<name>A0A8H6M4R3_9AGAR</name>
<keyword evidence="1" id="KW-0812">Transmembrane</keyword>
<dbReference type="AlphaFoldDB" id="A0A8H6M4R3"/>
<keyword evidence="1" id="KW-0472">Membrane</keyword>
<keyword evidence="1" id="KW-1133">Transmembrane helix</keyword>
<evidence type="ECO:0000313" key="2">
    <source>
        <dbReference type="EMBL" id="KAF6754640.1"/>
    </source>
</evidence>
<evidence type="ECO:0000256" key="1">
    <source>
        <dbReference type="SAM" id="Phobius"/>
    </source>
</evidence>
<comment type="caution">
    <text evidence="2">The sequence shown here is derived from an EMBL/GenBank/DDBJ whole genome shotgun (WGS) entry which is preliminary data.</text>
</comment>
<feature type="transmembrane region" description="Helical" evidence="1">
    <location>
        <begin position="53"/>
        <end position="73"/>
    </location>
</feature>
<dbReference type="EMBL" id="JACGCI010000033">
    <property type="protein sequence ID" value="KAF6754640.1"/>
    <property type="molecule type" value="Genomic_DNA"/>
</dbReference>
<feature type="transmembrane region" description="Helical" evidence="1">
    <location>
        <begin position="12"/>
        <end position="33"/>
    </location>
</feature>
<dbReference type="Proteomes" id="UP000521943">
    <property type="component" value="Unassembled WGS sequence"/>
</dbReference>
<organism evidence="2 3">
    <name type="scientific">Ephemerocybe angulata</name>
    <dbReference type="NCBI Taxonomy" id="980116"/>
    <lineage>
        <taxon>Eukaryota</taxon>
        <taxon>Fungi</taxon>
        <taxon>Dikarya</taxon>
        <taxon>Basidiomycota</taxon>
        <taxon>Agaricomycotina</taxon>
        <taxon>Agaricomycetes</taxon>
        <taxon>Agaricomycetidae</taxon>
        <taxon>Agaricales</taxon>
        <taxon>Agaricineae</taxon>
        <taxon>Psathyrellaceae</taxon>
        <taxon>Ephemerocybe</taxon>
    </lineage>
</organism>